<dbReference type="AlphaFoldDB" id="A0A0M7AX25"/>
<feature type="chain" id="PRO_5009788129" evidence="2">
    <location>
        <begin position="23"/>
        <end position="205"/>
    </location>
</feature>
<protein>
    <submittedName>
        <fullName evidence="3">VPLPA-CTERM protein sorting domain protein</fullName>
    </submittedName>
</protein>
<name>A0A0M7AX25_9HYPH</name>
<dbReference type="RefSeq" id="WP_055391852.1">
    <property type="nucleotide sequence ID" value="NZ_CXWA01000019.1"/>
</dbReference>
<keyword evidence="2" id="KW-0732">Signal</keyword>
<keyword evidence="1" id="KW-1133">Transmembrane helix</keyword>
<organism evidence="3 4">
    <name type="scientific">Roseibium album</name>
    <dbReference type="NCBI Taxonomy" id="311410"/>
    <lineage>
        <taxon>Bacteria</taxon>
        <taxon>Pseudomonadati</taxon>
        <taxon>Pseudomonadota</taxon>
        <taxon>Alphaproteobacteria</taxon>
        <taxon>Hyphomicrobiales</taxon>
        <taxon>Stappiaceae</taxon>
        <taxon>Roseibium</taxon>
    </lineage>
</organism>
<feature type="signal peptide" evidence="2">
    <location>
        <begin position="1"/>
        <end position="22"/>
    </location>
</feature>
<sequence>MTIRSLAIAAALVALTATSGLAATVQLNVAGGQLLGARNVDVNGTFYDVEFVDGTCVALFNGCTSASDFDFSTRTLAIAAATSLMNTVFLDGPLGDFDSDPALTAGIEPSTLDFGFISVPYEFLPGSVSAGTISFWNEPGDTDNLSTTSRIKLTTDTSNIDEIVFARFTPSQITAVPLPASGLLLFAGLAGLGLVQARRKTDEAR</sequence>
<reference evidence="4" key="1">
    <citation type="submission" date="2015-07" db="EMBL/GenBank/DDBJ databases">
        <authorList>
            <person name="Rodrigo-Torres Lidia"/>
            <person name="Arahal R.David."/>
        </authorList>
    </citation>
    <scope>NUCLEOTIDE SEQUENCE [LARGE SCALE GENOMIC DNA]</scope>
    <source>
        <strain evidence="4">CECT 5096</strain>
    </source>
</reference>
<dbReference type="STRING" id="311410.LA5095_06223"/>
<dbReference type="InterPro" id="IPR022472">
    <property type="entry name" value="VPLPA-CTERM"/>
</dbReference>
<evidence type="ECO:0000313" key="4">
    <source>
        <dbReference type="Proteomes" id="UP000049983"/>
    </source>
</evidence>
<keyword evidence="1" id="KW-0472">Membrane</keyword>
<accession>A0A0M7AX25</accession>
<gene>
    <name evidence="3" type="ORF">LA5096_06204</name>
</gene>
<dbReference type="GeneID" id="97673429"/>
<dbReference type="EMBL" id="CXWC01000019">
    <property type="protein sequence ID" value="CTQ79459.1"/>
    <property type="molecule type" value="Genomic_DNA"/>
</dbReference>
<keyword evidence="4" id="KW-1185">Reference proteome</keyword>
<dbReference type="OrthoDB" id="8566501at2"/>
<evidence type="ECO:0000256" key="1">
    <source>
        <dbReference type="SAM" id="Phobius"/>
    </source>
</evidence>
<dbReference type="NCBIfam" id="TIGR03370">
    <property type="entry name" value="VPLPA-CTERM"/>
    <property type="match status" value="1"/>
</dbReference>
<feature type="transmembrane region" description="Helical" evidence="1">
    <location>
        <begin position="176"/>
        <end position="195"/>
    </location>
</feature>
<proteinExistence type="predicted"/>
<evidence type="ECO:0000256" key="2">
    <source>
        <dbReference type="SAM" id="SignalP"/>
    </source>
</evidence>
<keyword evidence="1" id="KW-0812">Transmembrane</keyword>
<evidence type="ECO:0000313" key="3">
    <source>
        <dbReference type="EMBL" id="CTQ79459.1"/>
    </source>
</evidence>
<dbReference type="Proteomes" id="UP000049983">
    <property type="component" value="Unassembled WGS sequence"/>
</dbReference>